<gene>
    <name evidence="2" type="ORF">Tci_827356</name>
</gene>
<protein>
    <recommendedName>
        <fullName evidence="3">Integrase, catalytic region, zinc finger, CCHC-type, peptidase aspartic, catalytic</fullName>
    </recommendedName>
</protein>
<dbReference type="EMBL" id="BKCJ010965027">
    <property type="protein sequence ID" value="GFC55386.1"/>
    <property type="molecule type" value="Genomic_DNA"/>
</dbReference>
<feature type="non-terminal residue" evidence="2">
    <location>
        <position position="1"/>
    </location>
</feature>
<evidence type="ECO:0000256" key="1">
    <source>
        <dbReference type="SAM" id="MobiDB-lite"/>
    </source>
</evidence>
<accession>A0A699Q3P4</accession>
<dbReference type="AlphaFoldDB" id="A0A699Q3P4"/>
<organism evidence="2">
    <name type="scientific">Tanacetum cinerariifolium</name>
    <name type="common">Dalmatian daisy</name>
    <name type="synonym">Chrysanthemum cinerariifolium</name>
    <dbReference type="NCBI Taxonomy" id="118510"/>
    <lineage>
        <taxon>Eukaryota</taxon>
        <taxon>Viridiplantae</taxon>
        <taxon>Streptophyta</taxon>
        <taxon>Embryophyta</taxon>
        <taxon>Tracheophyta</taxon>
        <taxon>Spermatophyta</taxon>
        <taxon>Magnoliopsida</taxon>
        <taxon>eudicotyledons</taxon>
        <taxon>Gunneridae</taxon>
        <taxon>Pentapetalae</taxon>
        <taxon>asterids</taxon>
        <taxon>campanulids</taxon>
        <taxon>Asterales</taxon>
        <taxon>Asteraceae</taxon>
        <taxon>Asteroideae</taxon>
        <taxon>Anthemideae</taxon>
        <taxon>Anthemidinae</taxon>
        <taxon>Tanacetum</taxon>
    </lineage>
</organism>
<evidence type="ECO:0008006" key="3">
    <source>
        <dbReference type="Google" id="ProtNLM"/>
    </source>
</evidence>
<feature type="non-terminal residue" evidence="2">
    <location>
        <position position="121"/>
    </location>
</feature>
<name>A0A699Q3P4_TANCI</name>
<feature type="compositionally biased region" description="Low complexity" evidence="1">
    <location>
        <begin position="105"/>
        <end position="114"/>
    </location>
</feature>
<sequence length="121" mass="12719">VYDDYIGGQPSAAPRTVSAAQAPQVCQIPLTSTSIPDTAPTLTNSSSQATNFLNTSQDVAGLKTQQQYAQQQGNQASLQLETVADNVPNAMFDENSFVNPFATPSTSAVESSSSQYVDPSN</sequence>
<proteinExistence type="predicted"/>
<comment type="caution">
    <text evidence="2">The sequence shown here is derived from an EMBL/GenBank/DDBJ whole genome shotgun (WGS) entry which is preliminary data.</text>
</comment>
<feature type="region of interest" description="Disordered" evidence="1">
    <location>
        <begin position="100"/>
        <end position="121"/>
    </location>
</feature>
<reference evidence="2" key="1">
    <citation type="journal article" date="2019" name="Sci. Rep.">
        <title>Draft genome of Tanacetum cinerariifolium, the natural source of mosquito coil.</title>
        <authorList>
            <person name="Yamashiro T."/>
            <person name="Shiraishi A."/>
            <person name="Satake H."/>
            <person name="Nakayama K."/>
        </authorList>
    </citation>
    <scope>NUCLEOTIDE SEQUENCE</scope>
</reference>
<evidence type="ECO:0000313" key="2">
    <source>
        <dbReference type="EMBL" id="GFC55386.1"/>
    </source>
</evidence>